<evidence type="ECO:0000256" key="1">
    <source>
        <dbReference type="ARBA" id="ARBA00023125"/>
    </source>
</evidence>
<evidence type="ECO:0000256" key="2">
    <source>
        <dbReference type="PROSITE-ProRule" id="PRU00335"/>
    </source>
</evidence>
<dbReference type="PROSITE" id="PS01081">
    <property type="entry name" value="HTH_TETR_1"/>
    <property type="match status" value="1"/>
</dbReference>
<feature type="DNA-binding region" description="H-T-H motif" evidence="2">
    <location>
        <begin position="36"/>
        <end position="55"/>
    </location>
</feature>
<dbReference type="Proteomes" id="UP001165368">
    <property type="component" value="Unassembled WGS sequence"/>
</dbReference>
<dbReference type="Gene3D" id="1.10.357.10">
    <property type="entry name" value="Tetracycline Repressor, domain 2"/>
    <property type="match status" value="1"/>
</dbReference>
<keyword evidence="1 2" id="KW-0238">DNA-binding</keyword>
<name>A0ABS9L2W5_9MICC</name>
<dbReference type="Pfam" id="PF00440">
    <property type="entry name" value="TetR_N"/>
    <property type="match status" value="1"/>
</dbReference>
<organism evidence="4 5">
    <name type="scientific">Arthrobacter hankyongi</name>
    <dbReference type="NCBI Taxonomy" id="2904801"/>
    <lineage>
        <taxon>Bacteria</taxon>
        <taxon>Bacillati</taxon>
        <taxon>Actinomycetota</taxon>
        <taxon>Actinomycetes</taxon>
        <taxon>Micrococcales</taxon>
        <taxon>Micrococcaceae</taxon>
        <taxon>Arthrobacter</taxon>
    </lineage>
</organism>
<dbReference type="PROSITE" id="PS50977">
    <property type="entry name" value="HTH_TETR_2"/>
    <property type="match status" value="1"/>
</dbReference>
<gene>
    <name evidence="4" type="ORF">LVY72_03545</name>
</gene>
<keyword evidence="5" id="KW-1185">Reference proteome</keyword>
<proteinExistence type="predicted"/>
<dbReference type="InterPro" id="IPR009057">
    <property type="entry name" value="Homeodomain-like_sf"/>
</dbReference>
<protein>
    <submittedName>
        <fullName evidence="4">TetR family transcriptional regulator</fullName>
    </submittedName>
</protein>
<dbReference type="EMBL" id="JAKLTQ010000001">
    <property type="protein sequence ID" value="MCG2620987.1"/>
    <property type="molecule type" value="Genomic_DNA"/>
</dbReference>
<evidence type="ECO:0000313" key="5">
    <source>
        <dbReference type="Proteomes" id="UP001165368"/>
    </source>
</evidence>
<dbReference type="InterPro" id="IPR023772">
    <property type="entry name" value="DNA-bd_HTH_TetR-type_CS"/>
</dbReference>
<sequence>MSQPTSLRDRKRAETWNALHQAAVDTAVSGGLEQVTVEAVAAAAGVSCRTFFNYFATKEDAVLGLREPTVDEAVLAGYDVDGDLLEETGRLMLSVMRSIQGGDEESSHRPELFAKYPHLLHRRFQYVTKVEQLLAGLVAERLQASARWQGREHEFDAGETARMLVMVVAAGMRYVMQKTATRPTREAQFAALDDGLRLMRGVLKELQ</sequence>
<dbReference type="InterPro" id="IPR001647">
    <property type="entry name" value="HTH_TetR"/>
</dbReference>
<accession>A0ABS9L2W5</accession>
<dbReference type="SUPFAM" id="SSF46689">
    <property type="entry name" value="Homeodomain-like"/>
    <property type="match status" value="1"/>
</dbReference>
<evidence type="ECO:0000259" key="3">
    <source>
        <dbReference type="PROSITE" id="PS50977"/>
    </source>
</evidence>
<comment type="caution">
    <text evidence="4">The sequence shown here is derived from an EMBL/GenBank/DDBJ whole genome shotgun (WGS) entry which is preliminary data.</text>
</comment>
<feature type="domain" description="HTH tetR-type" evidence="3">
    <location>
        <begin position="13"/>
        <end position="73"/>
    </location>
</feature>
<reference evidence="4" key="1">
    <citation type="submission" date="2022-01" db="EMBL/GenBank/DDBJ databases">
        <authorList>
            <person name="Jo J.-H."/>
            <person name="Im W.-T."/>
        </authorList>
    </citation>
    <scope>NUCLEOTIDE SEQUENCE</scope>
    <source>
        <strain evidence="4">I2-34</strain>
    </source>
</reference>
<dbReference type="RefSeq" id="WP_237818064.1">
    <property type="nucleotide sequence ID" value="NZ_JAKLTQ010000001.1"/>
</dbReference>
<evidence type="ECO:0000313" key="4">
    <source>
        <dbReference type="EMBL" id="MCG2620987.1"/>
    </source>
</evidence>